<reference evidence="9" key="1">
    <citation type="journal article" date="2020" name="Nat. Commun.">
        <title>Large-scale genome sequencing of mycorrhizal fungi provides insights into the early evolution of symbiotic traits.</title>
        <authorList>
            <person name="Miyauchi S."/>
            <person name="Kiss E."/>
            <person name="Kuo A."/>
            <person name="Drula E."/>
            <person name="Kohler A."/>
            <person name="Sanchez-Garcia M."/>
            <person name="Morin E."/>
            <person name="Andreopoulos B."/>
            <person name="Barry K.W."/>
            <person name="Bonito G."/>
            <person name="Buee M."/>
            <person name="Carver A."/>
            <person name="Chen C."/>
            <person name="Cichocki N."/>
            <person name="Clum A."/>
            <person name="Culley D."/>
            <person name="Crous P.W."/>
            <person name="Fauchery L."/>
            <person name="Girlanda M."/>
            <person name="Hayes R.D."/>
            <person name="Keri Z."/>
            <person name="LaButti K."/>
            <person name="Lipzen A."/>
            <person name="Lombard V."/>
            <person name="Magnuson J."/>
            <person name="Maillard F."/>
            <person name="Murat C."/>
            <person name="Nolan M."/>
            <person name="Ohm R.A."/>
            <person name="Pangilinan J."/>
            <person name="Pereira M.F."/>
            <person name="Perotto S."/>
            <person name="Peter M."/>
            <person name="Pfister S."/>
            <person name="Riley R."/>
            <person name="Sitrit Y."/>
            <person name="Stielow J.B."/>
            <person name="Szollosi G."/>
            <person name="Zifcakova L."/>
            <person name="Stursova M."/>
            <person name="Spatafora J.W."/>
            <person name="Tedersoo L."/>
            <person name="Vaario L.M."/>
            <person name="Yamada A."/>
            <person name="Yan M."/>
            <person name="Wang P."/>
            <person name="Xu J."/>
            <person name="Bruns T."/>
            <person name="Baldrian P."/>
            <person name="Vilgalys R."/>
            <person name="Dunand C."/>
            <person name="Henrissat B."/>
            <person name="Grigoriev I.V."/>
            <person name="Hibbett D."/>
            <person name="Nagy L.G."/>
            <person name="Martin F.M."/>
        </authorList>
    </citation>
    <scope>NUCLEOTIDE SEQUENCE</scope>
    <source>
        <strain evidence="9">UP504</strain>
    </source>
</reference>
<evidence type="ECO:0000259" key="8">
    <source>
        <dbReference type="Pfam" id="PF17681"/>
    </source>
</evidence>
<keyword evidence="10" id="KW-1185">Reference proteome</keyword>
<accession>A0A9P6AMS9</accession>
<dbReference type="FunFam" id="1.20.120.1900:FF:000011">
    <property type="entry name" value="Spindle pole body component"/>
    <property type="match status" value="1"/>
</dbReference>
<dbReference type="InterPro" id="IPR042241">
    <property type="entry name" value="GCP_C_sf"/>
</dbReference>
<dbReference type="GO" id="GO:0000922">
    <property type="term" value="C:spindle pole"/>
    <property type="evidence" value="ECO:0007669"/>
    <property type="project" value="InterPro"/>
</dbReference>
<dbReference type="GO" id="GO:0051321">
    <property type="term" value="P:meiotic cell cycle"/>
    <property type="evidence" value="ECO:0007669"/>
    <property type="project" value="TreeGrafter"/>
</dbReference>
<organism evidence="9 10">
    <name type="scientific">Hydnum rufescens UP504</name>
    <dbReference type="NCBI Taxonomy" id="1448309"/>
    <lineage>
        <taxon>Eukaryota</taxon>
        <taxon>Fungi</taxon>
        <taxon>Dikarya</taxon>
        <taxon>Basidiomycota</taxon>
        <taxon>Agaricomycotina</taxon>
        <taxon>Agaricomycetes</taxon>
        <taxon>Cantharellales</taxon>
        <taxon>Hydnaceae</taxon>
        <taxon>Hydnum</taxon>
    </lineage>
</organism>
<evidence type="ECO:0000256" key="4">
    <source>
        <dbReference type="ARBA" id="ARBA00023212"/>
    </source>
</evidence>
<evidence type="ECO:0000256" key="6">
    <source>
        <dbReference type="SAM" id="MobiDB-lite"/>
    </source>
</evidence>
<feature type="compositionally biased region" description="Acidic residues" evidence="6">
    <location>
        <begin position="199"/>
        <end position="209"/>
    </location>
</feature>
<evidence type="ECO:0000256" key="5">
    <source>
        <dbReference type="RuleBase" id="RU363050"/>
    </source>
</evidence>
<dbReference type="InterPro" id="IPR040457">
    <property type="entry name" value="GCP_C"/>
</dbReference>
<gene>
    <name evidence="9" type="ORF">BS47DRAFT_1397654</name>
</gene>
<comment type="subcellular location">
    <subcellularLocation>
        <location evidence="5">Cytoplasm</location>
        <location evidence="5">Cytoskeleton</location>
        <location evidence="5">Microtubule organizing center</location>
    </subcellularLocation>
</comment>
<dbReference type="InterPro" id="IPR041470">
    <property type="entry name" value="GCP_N"/>
</dbReference>
<dbReference type="GO" id="GO:0000930">
    <property type="term" value="C:gamma-tubulin complex"/>
    <property type="evidence" value="ECO:0007669"/>
    <property type="project" value="TreeGrafter"/>
</dbReference>
<feature type="domain" description="Gamma tubulin complex component protein N-terminal" evidence="8">
    <location>
        <begin position="53"/>
        <end position="420"/>
    </location>
</feature>
<proteinExistence type="inferred from homology"/>
<dbReference type="InterPro" id="IPR007259">
    <property type="entry name" value="GCP"/>
</dbReference>
<feature type="region of interest" description="Disordered" evidence="6">
    <location>
        <begin position="521"/>
        <end position="541"/>
    </location>
</feature>
<comment type="similarity">
    <text evidence="1 5">Belongs to the TUBGCP family.</text>
</comment>
<dbReference type="GO" id="GO:0005874">
    <property type="term" value="C:microtubule"/>
    <property type="evidence" value="ECO:0007669"/>
    <property type="project" value="UniProtKB-KW"/>
</dbReference>
<dbReference type="AlphaFoldDB" id="A0A9P6AMS9"/>
<evidence type="ECO:0000256" key="1">
    <source>
        <dbReference type="ARBA" id="ARBA00010337"/>
    </source>
</evidence>
<dbReference type="Pfam" id="PF17681">
    <property type="entry name" value="GCP_N_terminal"/>
    <property type="match status" value="1"/>
</dbReference>
<dbReference type="GO" id="GO:0031122">
    <property type="term" value="P:cytoplasmic microtubule organization"/>
    <property type="evidence" value="ECO:0007669"/>
    <property type="project" value="TreeGrafter"/>
</dbReference>
<dbReference type="GO" id="GO:0043015">
    <property type="term" value="F:gamma-tubulin binding"/>
    <property type="evidence" value="ECO:0007669"/>
    <property type="project" value="InterPro"/>
</dbReference>
<sequence>MYTPRAPSRTSHTPHSVKQISKITATIASARRTREPQDSLRGVPVEIQEAFILEDLLFVLMGIPGTHIAYHPDYIPDDGNLRGATFVVSEHLDTSLRDLIERMLPLATYYTGIAAFIEFRSHTDYGLVNHALCAAIRDMLKDYLTLISQLEHAFVSSSTFTLQKLWFYVHPTLHTLSILYALITELVRVEDPEHGKDGSDEDDDDDEDEERNKALGLGGLKAVIKDMLSASSGLVKGGEVVTILWERMRNNSGDPTTFQVYRTLLHRASLPYTQMIKIWSTAGHLRDPYDELMVKETKSINRGTLEMDFIDEYWEKRYTLRDGTTIAGAGKRPQAGVPALRTVTGRLPGGACIPPLLEGWKHKILLSGKYLNVIRECGIDIPQVAAEDDEEWVLDGEKFYKGIEDAYAFANRTLLKLLVEDQQLLPRLRAMKHYFFLSQASFLTHFLELAGPELRKPPKNAPLVKLQSLLDLSLNMNFSGEEVAFKYKEDVKVSIATSGLYDWLLKVVSLSGFTGFGSDDGGETDFGAGPSTEEERKKDKDKEKKLTTVEVLAFDFIVPFPLSLVVSRKAILRYQLLFRFILHLKHIEQCLAQMWIDQKSPTWKVTVDWHPDLEKWRRRVTVLRARMLAVVQQILGYATTEVLEPNWRSLEAKLGKVLTVDQLLRDHVDFLDTCLKECMLTNAKILKIHAHLLQTCFTFSQYSYSFNKQASQIIDAYTATGEIDIDDQHLSMEKRWAFLHKFEHNFNHYFKVSFSSLESMPMLILRPSVVEIHHDCVQFLASSENTALLALVVRLNNIRTP</sequence>
<evidence type="ECO:0000313" key="10">
    <source>
        <dbReference type="Proteomes" id="UP000886523"/>
    </source>
</evidence>
<evidence type="ECO:0000259" key="7">
    <source>
        <dbReference type="Pfam" id="PF04130"/>
    </source>
</evidence>
<dbReference type="PANTHER" id="PTHR19302:SF13">
    <property type="entry name" value="GAMMA-TUBULIN COMPLEX COMPONENT 2"/>
    <property type="match status" value="1"/>
</dbReference>
<feature type="region of interest" description="Disordered" evidence="6">
    <location>
        <begin position="192"/>
        <end position="211"/>
    </location>
</feature>
<dbReference type="GO" id="GO:0051225">
    <property type="term" value="P:spindle assembly"/>
    <property type="evidence" value="ECO:0007669"/>
    <property type="project" value="TreeGrafter"/>
</dbReference>
<keyword evidence="2 5" id="KW-0963">Cytoplasm</keyword>
<comment type="caution">
    <text evidence="9">The sequence shown here is derived from an EMBL/GenBank/DDBJ whole genome shotgun (WGS) entry which is preliminary data.</text>
</comment>
<dbReference type="EMBL" id="MU129054">
    <property type="protein sequence ID" value="KAF9508668.1"/>
    <property type="molecule type" value="Genomic_DNA"/>
</dbReference>
<dbReference type="OrthoDB" id="2192946at2759"/>
<keyword evidence="3 5" id="KW-0493">Microtubule</keyword>
<dbReference type="Proteomes" id="UP000886523">
    <property type="component" value="Unassembled WGS sequence"/>
</dbReference>
<evidence type="ECO:0000313" key="9">
    <source>
        <dbReference type="EMBL" id="KAF9508668.1"/>
    </source>
</evidence>
<dbReference type="Pfam" id="PF04130">
    <property type="entry name" value="GCP_C_terminal"/>
    <property type="match status" value="1"/>
</dbReference>
<feature type="domain" description="Gamma tubulin complex component C-terminal" evidence="7">
    <location>
        <begin position="424"/>
        <end position="796"/>
    </location>
</feature>
<evidence type="ECO:0000256" key="2">
    <source>
        <dbReference type="ARBA" id="ARBA00022490"/>
    </source>
</evidence>
<name>A0A9P6AMS9_9AGAM</name>
<keyword evidence="4 5" id="KW-0206">Cytoskeleton</keyword>
<dbReference type="Gene3D" id="1.20.120.1900">
    <property type="entry name" value="Gamma-tubulin complex, C-terminal domain"/>
    <property type="match status" value="1"/>
</dbReference>
<protein>
    <recommendedName>
        <fullName evidence="5">Spindle pole body component</fullName>
    </recommendedName>
</protein>
<dbReference type="GO" id="GO:0007020">
    <property type="term" value="P:microtubule nucleation"/>
    <property type="evidence" value="ECO:0007669"/>
    <property type="project" value="InterPro"/>
</dbReference>
<evidence type="ECO:0000256" key="3">
    <source>
        <dbReference type="ARBA" id="ARBA00022701"/>
    </source>
</evidence>
<dbReference type="GO" id="GO:0000278">
    <property type="term" value="P:mitotic cell cycle"/>
    <property type="evidence" value="ECO:0007669"/>
    <property type="project" value="TreeGrafter"/>
</dbReference>
<dbReference type="GO" id="GO:0051011">
    <property type="term" value="F:microtubule minus-end binding"/>
    <property type="evidence" value="ECO:0007669"/>
    <property type="project" value="TreeGrafter"/>
</dbReference>
<dbReference type="PANTHER" id="PTHR19302">
    <property type="entry name" value="GAMMA TUBULIN COMPLEX PROTEIN"/>
    <property type="match status" value="1"/>
</dbReference>
<dbReference type="GO" id="GO:0044732">
    <property type="term" value="C:mitotic spindle pole body"/>
    <property type="evidence" value="ECO:0007669"/>
    <property type="project" value="TreeGrafter"/>
</dbReference>